<dbReference type="PROSITE" id="PS00676">
    <property type="entry name" value="SIGMA54_INTERACT_2"/>
    <property type="match status" value="1"/>
</dbReference>
<dbReference type="CDD" id="cd00009">
    <property type="entry name" value="AAA"/>
    <property type="match status" value="1"/>
</dbReference>
<dbReference type="PANTHER" id="PTHR32071:SF95">
    <property type="entry name" value="DNA-BINDING TRANSCRIPTIONAL REGULATOR NTRC"/>
    <property type="match status" value="1"/>
</dbReference>
<keyword evidence="13 15" id="KW-0535">Nitrogen fixation</keyword>
<dbReference type="RefSeq" id="WP_128421145.1">
    <property type="nucleotide sequence ID" value="NZ_CP049017.1"/>
</dbReference>
<comment type="subcellular location">
    <subcellularLocation>
        <location evidence="1 15">Cytoplasm</location>
    </subcellularLocation>
</comment>
<dbReference type="InterPro" id="IPR025662">
    <property type="entry name" value="Sigma_54_int_dom_ATP-bd_1"/>
</dbReference>
<dbReference type="InterPro" id="IPR002197">
    <property type="entry name" value="HTH_Fis"/>
</dbReference>
<protein>
    <recommendedName>
        <fullName evidence="2 15">DNA-binding transcriptional regulator NtrC</fullName>
    </recommendedName>
    <alternativeName>
        <fullName evidence="15">Nitrogen regulation protein NR(I)</fullName>
    </alternativeName>
</protein>
<evidence type="ECO:0000313" key="18">
    <source>
        <dbReference type="EMBL" id="PPT87791.1"/>
    </source>
</evidence>
<keyword evidence="3 15" id="KW-0963">Cytoplasm</keyword>
<dbReference type="InterPro" id="IPR027417">
    <property type="entry name" value="P-loop_NTPase"/>
</dbReference>
<evidence type="ECO:0000256" key="10">
    <source>
        <dbReference type="ARBA" id="ARBA00023125"/>
    </source>
</evidence>
<dbReference type="GO" id="GO:0006355">
    <property type="term" value="P:regulation of DNA-templated transcription"/>
    <property type="evidence" value="ECO:0007669"/>
    <property type="project" value="InterPro"/>
</dbReference>
<dbReference type="PROSITE" id="PS50110">
    <property type="entry name" value="RESPONSE_REGULATORY"/>
    <property type="match status" value="1"/>
</dbReference>
<keyword evidence="10 15" id="KW-0238">DNA-binding</keyword>
<feature type="domain" description="Response regulatory" evidence="17">
    <location>
        <begin position="10"/>
        <end position="125"/>
    </location>
</feature>
<dbReference type="InterPro" id="IPR010114">
    <property type="entry name" value="Transcript_reg_NtrC"/>
</dbReference>
<evidence type="ECO:0000256" key="3">
    <source>
        <dbReference type="ARBA" id="ARBA00022490"/>
    </source>
</evidence>
<evidence type="ECO:0000256" key="13">
    <source>
        <dbReference type="ARBA" id="ARBA00023231"/>
    </source>
</evidence>
<keyword evidence="4 15" id="KW-0678">Repressor</keyword>
<dbReference type="InterPro" id="IPR058031">
    <property type="entry name" value="AAA_lid_NorR"/>
</dbReference>
<name>A0A2S6ZCG7_9XANT</name>
<dbReference type="Gene3D" id="3.40.50.300">
    <property type="entry name" value="P-loop containing nucleotide triphosphate hydrolases"/>
    <property type="match status" value="1"/>
</dbReference>
<sequence length="474" mass="51406">MAESPEGPQRIWVVDDDRSVRFVLSTALRDAGYSVDGFDSAAAALQALAQRPLPDLLFTDVRMPGDDGLVLLDKLKAAHPQLPVIVMSAYTDVASTAGAFRGGAHEFLSKPFDLDDAVALAARALPDTGGAAEAVPPVSGHGSAELIGDTPAMRALFRAIGRLAQAPLSVLINGETGTGKELVAHALHTESPRARKPFVALNTAAIPAELLESELFGHEAGAFTSAQRRHIGRFEQADGGTLFLDEIGDMPLPLQTRLLRVLAENEFFRVGGRELIRVDVRVIAATHQDLEALVEQGRFRADLLHRLDVVRLQLPPLRERRADVPQLAENFLALAARKLDTLPKRLSPAALDALRGYAWPGNVRELENVCWRLVALAPAEVIDAHDVDSALSRGSRRERSGEGGEWDAQLSAWAQQRLADGAEGLHAEARHRFDKALLEVALRFTQGRRAEAAARLGVGRNTVTRKLGPGRRRR</sequence>
<evidence type="ECO:0000256" key="9">
    <source>
        <dbReference type="ARBA" id="ARBA00023015"/>
    </source>
</evidence>
<feature type="modified residue" description="4-aspartylphosphate" evidence="14">
    <location>
        <position position="60"/>
    </location>
</feature>
<keyword evidence="7 15" id="KW-0067">ATP-binding</keyword>
<evidence type="ECO:0000256" key="12">
    <source>
        <dbReference type="ARBA" id="ARBA00023163"/>
    </source>
</evidence>
<evidence type="ECO:0000259" key="16">
    <source>
        <dbReference type="PROSITE" id="PS50045"/>
    </source>
</evidence>
<keyword evidence="19" id="KW-1185">Reference proteome</keyword>
<evidence type="ECO:0000256" key="8">
    <source>
        <dbReference type="ARBA" id="ARBA00023012"/>
    </source>
</evidence>
<dbReference type="InterPro" id="IPR001789">
    <property type="entry name" value="Sig_transdc_resp-reg_receiver"/>
</dbReference>
<feature type="domain" description="Sigma-54 factor interaction" evidence="16">
    <location>
        <begin position="146"/>
        <end position="375"/>
    </location>
</feature>
<keyword evidence="8 15" id="KW-0902">Two-component regulatory system</keyword>
<evidence type="ECO:0000256" key="7">
    <source>
        <dbReference type="ARBA" id="ARBA00022840"/>
    </source>
</evidence>
<reference evidence="18 19" key="1">
    <citation type="submission" date="2016-08" db="EMBL/GenBank/DDBJ databases">
        <title>Evolution of the type three secretion system and type three effector repertoires in Xanthomonas.</title>
        <authorList>
            <person name="Merda D."/>
            <person name="Briand M."/>
            <person name="Bosis E."/>
            <person name="Rousseau C."/>
            <person name="Portier P."/>
            <person name="Jacques M.-A."/>
            <person name="Fischer-Le Saux M."/>
        </authorList>
    </citation>
    <scope>NUCLEOTIDE SEQUENCE [LARGE SCALE GENOMIC DNA]</scope>
    <source>
        <strain evidence="18 19">CFBP 4691</strain>
    </source>
</reference>
<evidence type="ECO:0000256" key="15">
    <source>
        <dbReference type="RuleBase" id="RU365013"/>
    </source>
</evidence>
<dbReference type="InterPro" id="IPR011006">
    <property type="entry name" value="CheY-like_superfamily"/>
</dbReference>
<keyword evidence="5 14" id="KW-0597">Phosphoprotein</keyword>
<evidence type="ECO:0000256" key="6">
    <source>
        <dbReference type="ARBA" id="ARBA00022741"/>
    </source>
</evidence>
<dbReference type="Pfam" id="PF00158">
    <property type="entry name" value="Sigma54_activat"/>
    <property type="match status" value="1"/>
</dbReference>
<dbReference type="SMART" id="SM00382">
    <property type="entry name" value="AAA"/>
    <property type="match status" value="1"/>
</dbReference>
<dbReference type="InterPro" id="IPR025943">
    <property type="entry name" value="Sigma_54_int_dom_ATP-bd_2"/>
</dbReference>
<dbReference type="AlphaFoldDB" id="A0A2S6ZCG7"/>
<dbReference type="InterPro" id="IPR025944">
    <property type="entry name" value="Sigma_54_int_dom_CS"/>
</dbReference>
<dbReference type="PROSITE" id="PS50045">
    <property type="entry name" value="SIGMA54_INTERACT_4"/>
    <property type="match status" value="1"/>
</dbReference>
<dbReference type="Gene3D" id="1.10.8.60">
    <property type="match status" value="1"/>
</dbReference>
<dbReference type="OrthoDB" id="9804019at2"/>
<dbReference type="FunFam" id="3.40.50.2300:FF:000018">
    <property type="entry name" value="DNA-binding transcriptional regulator NtrC"/>
    <property type="match status" value="1"/>
</dbReference>
<dbReference type="Proteomes" id="UP000239898">
    <property type="component" value="Unassembled WGS sequence"/>
</dbReference>
<dbReference type="SUPFAM" id="SSF52540">
    <property type="entry name" value="P-loop containing nucleoside triphosphate hydrolases"/>
    <property type="match status" value="1"/>
</dbReference>
<evidence type="ECO:0000256" key="4">
    <source>
        <dbReference type="ARBA" id="ARBA00022491"/>
    </source>
</evidence>
<dbReference type="NCBIfam" id="TIGR01818">
    <property type="entry name" value="ntrC"/>
    <property type="match status" value="1"/>
</dbReference>
<dbReference type="GO" id="GO:0005524">
    <property type="term" value="F:ATP binding"/>
    <property type="evidence" value="ECO:0007669"/>
    <property type="project" value="UniProtKB-KW"/>
</dbReference>
<keyword evidence="6 15" id="KW-0547">Nucleotide-binding</keyword>
<organism evidence="18 19">
    <name type="scientific">Xanthomonas theicola</name>
    <dbReference type="NCBI Taxonomy" id="56464"/>
    <lineage>
        <taxon>Bacteria</taxon>
        <taxon>Pseudomonadati</taxon>
        <taxon>Pseudomonadota</taxon>
        <taxon>Gammaproteobacteria</taxon>
        <taxon>Lysobacterales</taxon>
        <taxon>Lysobacteraceae</taxon>
        <taxon>Xanthomonas</taxon>
    </lineage>
</organism>
<dbReference type="Pfam" id="PF02954">
    <property type="entry name" value="HTH_8"/>
    <property type="match status" value="1"/>
</dbReference>
<keyword evidence="9 15" id="KW-0805">Transcription regulation</keyword>
<dbReference type="PROSITE" id="PS00688">
    <property type="entry name" value="SIGMA54_INTERACT_3"/>
    <property type="match status" value="1"/>
</dbReference>
<dbReference type="InterPro" id="IPR003593">
    <property type="entry name" value="AAA+_ATPase"/>
</dbReference>
<evidence type="ECO:0000259" key="17">
    <source>
        <dbReference type="PROSITE" id="PS50110"/>
    </source>
</evidence>
<dbReference type="EMBL" id="MIGX01000085">
    <property type="protein sequence ID" value="PPT87791.1"/>
    <property type="molecule type" value="Genomic_DNA"/>
</dbReference>
<comment type="caution">
    <text evidence="18">The sequence shown here is derived from an EMBL/GenBank/DDBJ whole genome shotgun (WGS) entry which is preliminary data.</text>
</comment>
<dbReference type="SMART" id="SM00448">
    <property type="entry name" value="REC"/>
    <property type="match status" value="1"/>
</dbReference>
<dbReference type="FunFam" id="3.40.50.300:FF:000006">
    <property type="entry name" value="DNA-binding transcriptional regulator NtrC"/>
    <property type="match status" value="1"/>
</dbReference>
<proteinExistence type="predicted"/>
<evidence type="ECO:0000256" key="1">
    <source>
        <dbReference type="ARBA" id="ARBA00004496"/>
    </source>
</evidence>
<dbReference type="Pfam" id="PF00072">
    <property type="entry name" value="Response_reg"/>
    <property type="match status" value="1"/>
</dbReference>
<dbReference type="Pfam" id="PF25601">
    <property type="entry name" value="AAA_lid_14"/>
    <property type="match status" value="1"/>
</dbReference>
<dbReference type="PANTHER" id="PTHR32071">
    <property type="entry name" value="TRANSCRIPTIONAL REGULATORY PROTEIN"/>
    <property type="match status" value="1"/>
</dbReference>
<dbReference type="Gene3D" id="3.40.50.2300">
    <property type="match status" value="1"/>
</dbReference>
<evidence type="ECO:0000256" key="2">
    <source>
        <dbReference type="ARBA" id="ARBA00019059"/>
    </source>
</evidence>
<keyword evidence="12 15" id="KW-0804">Transcription</keyword>
<dbReference type="GO" id="GO:0000156">
    <property type="term" value="F:phosphorelay response regulator activity"/>
    <property type="evidence" value="ECO:0007669"/>
    <property type="project" value="UniProtKB-UniRule"/>
</dbReference>
<keyword evidence="11 15" id="KW-0010">Activator</keyword>
<dbReference type="GO" id="GO:0043565">
    <property type="term" value="F:sequence-specific DNA binding"/>
    <property type="evidence" value="ECO:0007669"/>
    <property type="project" value="InterPro"/>
</dbReference>
<evidence type="ECO:0000313" key="19">
    <source>
        <dbReference type="Proteomes" id="UP000239898"/>
    </source>
</evidence>
<dbReference type="Gene3D" id="1.10.10.60">
    <property type="entry name" value="Homeodomain-like"/>
    <property type="match status" value="1"/>
</dbReference>
<evidence type="ECO:0000256" key="14">
    <source>
        <dbReference type="PROSITE-ProRule" id="PRU00169"/>
    </source>
</evidence>
<dbReference type="InterPro" id="IPR002078">
    <property type="entry name" value="Sigma_54_int"/>
</dbReference>
<comment type="function">
    <text evidence="15">Member of the two-component regulatory system NtrB/NtrC, which controls expression of the nitrogen-regulated (ntr) genes in response to nitrogen limitation. Phosphorylated NtrC binds directly to DNA and stimulates the formation of open promoter-sigma54-RNA polymerase complexes.</text>
</comment>
<dbReference type="PROSITE" id="PS00675">
    <property type="entry name" value="SIGMA54_INTERACT_1"/>
    <property type="match status" value="1"/>
</dbReference>
<dbReference type="GO" id="GO:0005737">
    <property type="term" value="C:cytoplasm"/>
    <property type="evidence" value="ECO:0007669"/>
    <property type="project" value="UniProtKB-SubCell"/>
</dbReference>
<gene>
    <name evidence="15 18" type="primary">ntrC</name>
    <name evidence="18" type="ORF">XthCFBP4691_14960</name>
</gene>
<dbReference type="SUPFAM" id="SSF46689">
    <property type="entry name" value="Homeodomain-like"/>
    <property type="match status" value="1"/>
</dbReference>
<dbReference type="SUPFAM" id="SSF52172">
    <property type="entry name" value="CheY-like"/>
    <property type="match status" value="1"/>
</dbReference>
<accession>A0A2S6ZCG7</accession>
<dbReference type="GO" id="GO:0006808">
    <property type="term" value="P:regulation of nitrogen utilization"/>
    <property type="evidence" value="ECO:0007669"/>
    <property type="project" value="UniProtKB-UniRule"/>
</dbReference>
<evidence type="ECO:0000256" key="5">
    <source>
        <dbReference type="ARBA" id="ARBA00022553"/>
    </source>
</evidence>
<dbReference type="InterPro" id="IPR009057">
    <property type="entry name" value="Homeodomain-like_sf"/>
</dbReference>
<evidence type="ECO:0000256" key="11">
    <source>
        <dbReference type="ARBA" id="ARBA00023159"/>
    </source>
</evidence>